<gene>
    <name evidence="1" type="ORF">CPB83DRAFT_899579</name>
</gene>
<protein>
    <submittedName>
        <fullName evidence="1">Uncharacterized protein</fullName>
    </submittedName>
</protein>
<name>A0A9P6E4U2_9AGAR</name>
<evidence type="ECO:0000313" key="2">
    <source>
        <dbReference type="Proteomes" id="UP000807306"/>
    </source>
</evidence>
<comment type="caution">
    <text evidence="1">The sequence shown here is derived from an EMBL/GenBank/DDBJ whole genome shotgun (WGS) entry which is preliminary data.</text>
</comment>
<sequence length="145" mass="15612">MQQHPRLKIVKKILRPIPASSTATAPTEHVDLSLIVVDKSTSGLKEIFQEAPFNTIQHATDLLSAFAASPNFTTSELSDDVLALIKRITTADPNSASFGPDENNENWGHSQFASWAVSLTDWAAVGNTKYACELIAAAVQTCKSA</sequence>
<dbReference type="Proteomes" id="UP000807306">
    <property type="component" value="Unassembled WGS sequence"/>
</dbReference>
<dbReference type="OrthoDB" id="3227833at2759"/>
<organism evidence="1 2">
    <name type="scientific">Crepidotus variabilis</name>
    <dbReference type="NCBI Taxonomy" id="179855"/>
    <lineage>
        <taxon>Eukaryota</taxon>
        <taxon>Fungi</taxon>
        <taxon>Dikarya</taxon>
        <taxon>Basidiomycota</taxon>
        <taxon>Agaricomycotina</taxon>
        <taxon>Agaricomycetes</taxon>
        <taxon>Agaricomycetidae</taxon>
        <taxon>Agaricales</taxon>
        <taxon>Agaricineae</taxon>
        <taxon>Crepidotaceae</taxon>
        <taxon>Crepidotus</taxon>
    </lineage>
</organism>
<keyword evidence="2" id="KW-1185">Reference proteome</keyword>
<dbReference type="EMBL" id="MU157942">
    <property type="protein sequence ID" value="KAF9522537.1"/>
    <property type="molecule type" value="Genomic_DNA"/>
</dbReference>
<proteinExistence type="predicted"/>
<accession>A0A9P6E4U2</accession>
<evidence type="ECO:0000313" key="1">
    <source>
        <dbReference type="EMBL" id="KAF9522537.1"/>
    </source>
</evidence>
<dbReference type="AlphaFoldDB" id="A0A9P6E4U2"/>
<reference evidence="1" key="1">
    <citation type="submission" date="2020-11" db="EMBL/GenBank/DDBJ databases">
        <authorList>
            <consortium name="DOE Joint Genome Institute"/>
            <person name="Ahrendt S."/>
            <person name="Riley R."/>
            <person name="Andreopoulos W."/>
            <person name="Labutti K."/>
            <person name="Pangilinan J."/>
            <person name="Ruiz-Duenas F.J."/>
            <person name="Barrasa J.M."/>
            <person name="Sanchez-Garcia M."/>
            <person name="Camarero S."/>
            <person name="Miyauchi S."/>
            <person name="Serrano A."/>
            <person name="Linde D."/>
            <person name="Babiker R."/>
            <person name="Drula E."/>
            <person name="Ayuso-Fernandez I."/>
            <person name="Pacheco R."/>
            <person name="Padilla G."/>
            <person name="Ferreira P."/>
            <person name="Barriuso J."/>
            <person name="Kellner H."/>
            <person name="Castanera R."/>
            <person name="Alfaro M."/>
            <person name="Ramirez L."/>
            <person name="Pisabarro A.G."/>
            <person name="Kuo A."/>
            <person name="Tritt A."/>
            <person name="Lipzen A."/>
            <person name="He G."/>
            <person name="Yan M."/>
            <person name="Ng V."/>
            <person name="Cullen D."/>
            <person name="Martin F."/>
            <person name="Rosso M.-N."/>
            <person name="Henrissat B."/>
            <person name="Hibbett D."/>
            <person name="Martinez A.T."/>
            <person name="Grigoriev I.V."/>
        </authorList>
    </citation>
    <scope>NUCLEOTIDE SEQUENCE</scope>
    <source>
        <strain evidence="1">CBS 506.95</strain>
    </source>
</reference>